<comment type="caution">
    <text evidence="3">The sequence shown here is derived from an EMBL/GenBank/DDBJ whole genome shotgun (WGS) entry which is preliminary data.</text>
</comment>
<evidence type="ECO:0000259" key="2">
    <source>
        <dbReference type="SMART" id="SM00860"/>
    </source>
</evidence>
<evidence type="ECO:0000313" key="3">
    <source>
        <dbReference type="EMBL" id="MFB9738051.1"/>
    </source>
</evidence>
<dbReference type="Pfam" id="PF09346">
    <property type="entry name" value="SMI1_KNR4"/>
    <property type="match status" value="1"/>
</dbReference>
<dbReference type="RefSeq" id="WP_383225621.1">
    <property type="nucleotide sequence ID" value="NZ_JBHMAR010000039.1"/>
</dbReference>
<accession>A0ABV5VJP6</accession>
<organism evidence="3 4">
    <name type="scientific">Streptomyces thermocoprophilus</name>
    <dbReference type="NCBI Taxonomy" id="78356"/>
    <lineage>
        <taxon>Bacteria</taxon>
        <taxon>Bacillati</taxon>
        <taxon>Actinomycetota</taxon>
        <taxon>Actinomycetes</taxon>
        <taxon>Kitasatosporales</taxon>
        <taxon>Streptomycetaceae</taxon>
        <taxon>Streptomyces</taxon>
    </lineage>
</organism>
<sequence>MTQTTAFDWLSFLLGWSAEWADSLPADEVRGEDDESARRERWLGFEPASEERIVAAERRLGCRFPPSFRAFLTVSDGWRHAGGFVWRLAGTSEVHWHEDEAGLADTFEECLDEDASPEEVAAARVWRRGLRIDVESDAMYVLMDPEDVDAEGEWAVYSWAGWRAAPPERYAGFGAFMRDMHREFHALRANPADGGPEFVNDTTRRLDAQVDAARQEALCGRWEPALAALEEAAGYGRPRAAGLRDQILRLLGRTYMVYYDGLVADRRYAPELLPLLVAEHAAHSYRDDSTLRFHLRGADEELMSSAYAMLARVRAGAYRYAPGGPFGQAVERAREQARWGDTDGAWGTLRDALPLWEPLGPDHLAPLGWLADPLLGPLFTEERGRELLATPRAGQEGERPAVTAACDPEGLAWLAEPDPGNNRRCYRFVLVEDVAPGDLPLLLADPDDEEGAVREPDTAGADGAEDGGPEGTALTVPMDMYEARQRFRAGRTRFSSFADRALVAVGRAGDRWSFAFDDEPGRFDGERFVSPAVAASADGRAVVVWSGLRTSFGEPYFHLSVARAGAELYAFTYEGGEIRRSGRIPAALDPDRFFGAVEDAAAEGPLLEAIAAEFGVRLPRHALLRGRLHRFTTCSWTRPPRDGETYAVVWMRYRPGS</sequence>
<dbReference type="EMBL" id="JBHMAR010000039">
    <property type="protein sequence ID" value="MFB9738051.1"/>
    <property type="molecule type" value="Genomic_DNA"/>
</dbReference>
<evidence type="ECO:0000256" key="1">
    <source>
        <dbReference type="SAM" id="MobiDB-lite"/>
    </source>
</evidence>
<dbReference type="SUPFAM" id="SSF160631">
    <property type="entry name" value="SMI1/KNR4-like"/>
    <property type="match status" value="1"/>
</dbReference>
<dbReference type="InterPro" id="IPR037883">
    <property type="entry name" value="Knr4/Smi1-like_sf"/>
</dbReference>
<gene>
    <name evidence="3" type="ORF">ACFFRO_23470</name>
</gene>
<reference evidence="3 4" key="1">
    <citation type="submission" date="2024-09" db="EMBL/GenBank/DDBJ databases">
        <authorList>
            <person name="Sun Q."/>
            <person name="Mori K."/>
        </authorList>
    </citation>
    <scope>NUCLEOTIDE SEQUENCE [LARGE SCALE GENOMIC DNA]</scope>
    <source>
        <strain evidence="3 4">JCM 10918</strain>
    </source>
</reference>
<proteinExistence type="predicted"/>
<dbReference type="InterPro" id="IPR018958">
    <property type="entry name" value="Knr4/Smi1-like_dom"/>
</dbReference>
<evidence type="ECO:0000313" key="4">
    <source>
        <dbReference type="Proteomes" id="UP001589703"/>
    </source>
</evidence>
<feature type="domain" description="Knr4/Smi1-like" evidence="2">
    <location>
        <begin position="47"/>
        <end position="179"/>
    </location>
</feature>
<name>A0ABV5VJP6_9ACTN</name>
<dbReference type="Proteomes" id="UP001589703">
    <property type="component" value="Unassembled WGS sequence"/>
</dbReference>
<dbReference type="SMART" id="SM00860">
    <property type="entry name" value="SMI1_KNR4"/>
    <property type="match status" value="1"/>
</dbReference>
<protein>
    <submittedName>
        <fullName evidence="3">SMI1/KNR4 family protein</fullName>
    </submittedName>
</protein>
<dbReference type="Gene3D" id="3.40.1580.10">
    <property type="entry name" value="SMI1/KNR4-like"/>
    <property type="match status" value="1"/>
</dbReference>
<keyword evidence="4" id="KW-1185">Reference proteome</keyword>
<feature type="region of interest" description="Disordered" evidence="1">
    <location>
        <begin position="443"/>
        <end position="471"/>
    </location>
</feature>